<accession>A0A936ZPB7</accession>
<evidence type="ECO:0000256" key="2">
    <source>
        <dbReference type="ARBA" id="ARBA00007375"/>
    </source>
</evidence>
<dbReference type="Pfam" id="PF07947">
    <property type="entry name" value="YhhN"/>
    <property type="match status" value="1"/>
</dbReference>
<dbReference type="GO" id="GO:0016787">
    <property type="term" value="F:hydrolase activity"/>
    <property type="evidence" value="ECO:0007669"/>
    <property type="project" value="TreeGrafter"/>
</dbReference>
<comment type="caution">
    <text evidence="7">The sequence shown here is derived from an EMBL/GenBank/DDBJ whole genome shotgun (WGS) entry which is preliminary data.</text>
</comment>
<reference evidence="7" key="1">
    <citation type="submission" date="2021-01" db="EMBL/GenBank/DDBJ databases">
        <authorList>
            <person name="Zhong Y.L."/>
        </authorList>
    </citation>
    <scope>NUCLEOTIDE SEQUENCE</scope>
    <source>
        <strain evidence="7">KCTC 23302</strain>
    </source>
</reference>
<dbReference type="RefSeq" id="WP_201916245.1">
    <property type="nucleotide sequence ID" value="NZ_BAABAX010000001.1"/>
</dbReference>
<evidence type="ECO:0000313" key="8">
    <source>
        <dbReference type="Proteomes" id="UP000651057"/>
    </source>
</evidence>
<feature type="transmembrane region" description="Helical" evidence="6">
    <location>
        <begin position="144"/>
        <end position="163"/>
    </location>
</feature>
<evidence type="ECO:0000313" key="7">
    <source>
        <dbReference type="EMBL" id="MBL0682248.1"/>
    </source>
</evidence>
<dbReference type="InterPro" id="IPR012506">
    <property type="entry name" value="TMEM86B-like"/>
</dbReference>
<keyword evidence="8" id="KW-1185">Reference proteome</keyword>
<evidence type="ECO:0000256" key="6">
    <source>
        <dbReference type="SAM" id="Phobius"/>
    </source>
</evidence>
<sequence length="231" mass="26856">MNKNISNQKILPFATVYLIVLICDLVCSSNDEYLHLRFYTKPSIIGSLIIFLFTQRKSMVRSTFRITMLALIFSLFGDIFLLFTQTSQLFFITGLVMFLFAHIMYIVIFFKQRENQRKNRLFSMFTIGYGVILFYVLYPGLEKMLIPVILYMIVILLMSNASFIRSELVSKKSYILVLAGSLFFMLSDSLLAIDMFYTPLPLGNIWIMLTYASAQFLIVYGIMNQKELLRS</sequence>
<gene>
    <name evidence="7" type="ORF">JJQ60_01845</name>
</gene>
<dbReference type="PANTHER" id="PTHR31885">
    <property type="entry name" value="GH04784P"/>
    <property type="match status" value="1"/>
</dbReference>
<name>A0A936ZPB7_9FLAO</name>
<proteinExistence type="inferred from homology"/>
<feature type="transmembrane region" description="Helical" evidence="6">
    <location>
        <begin position="205"/>
        <end position="223"/>
    </location>
</feature>
<dbReference type="GO" id="GO:0016020">
    <property type="term" value="C:membrane"/>
    <property type="evidence" value="ECO:0007669"/>
    <property type="project" value="UniProtKB-SubCell"/>
</dbReference>
<feature type="transmembrane region" description="Helical" evidence="6">
    <location>
        <begin position="89"/>
        <end position="109"/>
    </location>
</feature>
<dbReference type="AlphaFoldDB" id="A0A936ZPB7"/>
<keyword evidence="5 6" id="KW-0472">Membrane</keyword>
<evidence type="ECO:0000256" key="1">
    <source>
        <dbReference type="ARBA" id="ARBA00004141"/>
    </source>
</evidence>
<keyword evidence="3 6" id="KW-0812">Transmembrane</keyword>
<evidence type="ECO:0000256" key="5">
    <source>
        <dbReference type="ARBA" id="ARBA00023136"/>
    </source>
</evidence>
<comment type="subcellular location">
    <subcellularLocation>
        <location evidence="1">Membrane</location>
        <topology evidence="1">Multi-pass membrane protein</topology>
    </subcellularLocation>
</comment>
<comment type="similarity">
    <text evidence="2">Belongs to the TMEM86 family.</text>
</comment>
<dbReference type="Proteomes" id="UP000651057">
    <property type="component" value="Unassembled WGS sequence"/>
</dbReference>
<evidence type="ECO:0000256" key="3">
    <source>
        <dbReference type="ARBA" id="ARBA00022692"/>
    </source>
</evidence>
<dbReference type="PANTHER" id="PTHR31885:SF6">
    <property type="entry name" value="GH04784P"/>
    <property type="match status" value="1"/>
</dbReference>
<organism evidence="7 8">
    <name type="scientific">Aquimarina mytili</name>
    <dbReference type="NCBI Taxonomy" id="874423"/>
    <lineage>
        <taxon>Bacteria</taxon>
        <taxon>Pseudomonadati</taxon>
        <taxon>Bacteroidota</taxon>
        <taxon>Flavobacteriia</taxon>
        <taxon>Flavobacteriales</taxon>
        <taxon>Flavobacteriaceae</taxon>
        <taxon>Aquimarina</taxon>
    </lineage>
</organism>
<evidence type="ECO:0000256" key="4">
    <source>
        <dbReference type="ARBA" id="ARBA00022989"/>
    </source>
</evidence>
<dbReference type="EMBL" id="JAERQJ010000001">
    <property type="protein sequence ID" value="MBL0682248.1"/>
    <property type="molecule type" value="Genomic_DNA"/>
</dbReference>
<feature type="transmembrane region" description="Helical" evidence="6">
    <location>
        <begin position="121"/>
        <end position="138"/>
    </location>
</feature>
<keyword evidence="4 6" id="KW-1133">Transmembrane helix</keyword>
<protein>
    <submittedName>
        <fullName evidence="7">Lysoplasmalogenase</fullName>
    </submittedName>
</protein>
<feature type="transmembrane region" description="Helical" evidence="6">
    <location>
        <begin position="66"/>
        <end position="83"/>
    </location>
</feature>
<feature type="transmembrane region" description="Helical" evidence="6">
    <location>
        <begin position="175"/>
        <end position="193"/>
    </location>
</feature>